<dbReference type="OrthoDB" id="6182042at2"/>
<gene>
    <name evidence="1" type="ORF">SAMN05216177_110195</name>
</gene>
<protein>
    <recommendedName>
        <fullName evidence="3">Trypsin-like peptidase domain-containing protein</fullName>
    </recommendedName>
</protein>
<organism evidence="1 2">
    <name type="scientific">Ectopseudomonas toyotomiensis</name>
    <dbReference type="NCBI Taxonomy" id="554344"/>
    <lineage>
        <taxon>Bacteria</taxon>
        <taxon>Pseudomonadati</taxon>
        <taxon>Pseudomonadota</taxon>
        <taxon>Gammaproteobacteria</taxon>
        <taxon>Pseudomonadales</taxon>
        <taxon>Pseudomonadaceae</taxon>
        <taxon>Ectopseudomonas</taxon>
    </lineage>
</organism>
<evidence type="ECO:0000313" key="1">
    <source>
        <dbReference type="EMBL" id="SFQ30486.1"/>
    </source>
</evidence>
<dbReference type="EMBL" id="FOXK01000010">
    <property type="protein sequence ID" value="SFQ30486.1"/>
    <property type="molecule type" value="Genomic_DNA"/>
</dbReference>
<dbReference type="RefSeq" id="WP_139228025.1">
    <property type="nucleotide sequence ID" value="NZ_FOXK01000010.1"/>
</dbReference>
<sequence>MARINSKRVINAYDRMAKGSLIQSPRQLLFTHSNSTIADRGFYYADTVWGWGGTGLLIKFEEKFFILTAQHVLDSHVQGLEFQNESPFFSHVFCKSFNSDMEEFAFPIRGWKIGQLITGDSPTIDNDDLVLIELGDLFRYPDRFIDLDSAHAPQGLSLKSMFEGMYLIVSGFPAQKNNINYHYEDDAPFAHTVGLSKDIYPGICVYESDFPSVKLKGNLTHDELNGMSGGIVTNLQPKPNQTEWVGLVQKAGNGYVHFYPAVWIIPAIKRFRESEYYIIDPAAELSDPYLQGTPEVIAERREYYKMIKRLTEMSKRSMSEAELERLKPYLPQR</sequence>
<evidence type="ECO:0008006" key="3">
    <source>
        <dbReference type="Google" id="ProtNLM"/>
    </source>
</evidence>
<dbReference type="Proteomes" id="UP000182025">
    <property type="component" value="Unassembled WGS sequence"/>
</dbReference>
<proteinExistence type="predicted"/>
<reference evidence="2" key="1">
    <citation type="submission" date="2016-10" db="EMBL/GenBank/DDBJ databases">
        <authorList>
            <person name="Varghese N."/>
            <person name="Submissions S."/>
        </authorList>
    </citation>
    <scope>NUCLEOTIDE SEQUENCE [LARGE SCALE GENOMIC DNA]</scope>
    <source>
        <strain evidence="2">JCM 15604</strain>
    </source>
</reference>
<dbReference type="AlphaFoldDB" id="A0A1I5XF92"/>
<dbReference type="SUPFAM" id="SSF50494">
    <property type="entry name" value="Trypsin-like serine proteases"/>
    <property type="match status" value="1"/>
</dbReference>
<dbReference type="InterPro" id="IPR009003">
    <property type="entry name" value="Peptidase_S1_PA"/>
</dbReference>
<keyword evidence="2" id="KW-1185">Reference proteome</keyword>
<name>A0A1I5XF92_9GAMM</name>
<accession>A0A1I5XF92</accession>
<evidence type="ECO:0000313" key="2">
    <source>
        <dbReference type="Proteomes" id="UP000182025"/>
    </source>
</evidence>